<dbReference type="GO" id="GO:0030170">
    <property type="term" value="F:pyridoxal phosphate binding"/>
    <property type="evidence" value="ECO:0007669"/>
    <property type="project" value="InterPro"/>
</dbReference>
<dbReference type="InterPro" id="IPR005302">
    <property type="entry name" value="MoCF_Sase_C"/>
</dbReference>
<keyword evidence="3" id="KW-1185">Reference proteome</keyword>
<reference evidence="2 3" key="1">
    <citation type="journal article" date="2018" name="ISME J.">
        <title>Endosymbiont genomes yield clues of tubeworm success.</title>
        <authorList>
            <person name="Li Y."/>
            <person name="Liles M.R."/>
            <person name="Halanych K.M."/>
        </authorList>
    </citation>
    <scope>NUCLEOTIDE SEQUENCE [LARGE SCALE GENOMIC DNA]</scope>
    <source>
        <strain evidence="2">A1464</strain>
    </source>
</reference>
<feature type="domain" description="MOSC" evidence="1">
    <location>
        <begin position="106"/>
        <end position="261"/>
    </location>
</feature>
<dbReference type="GO" id="GO:0030151">
    <property type="term" value="F:molybdenum ion binding"/>
    <property type="evidence" value="ECO:0007669"/>
    <property type="project" value="InterPro"/>
</dbReference>
<dbReference type="PANTHER" id="PTHR14237">
    <property type="entry name" value="MOLYBDOPTERIN COFACTOR SULFURASE MOSC"/>
    <property type="match status" value="1"/>
</dbReference>
<protein>
    <submittedName>
        <fullName evidence="2">MOSC domain-containing protein</fullName>
    </submittedName>
</protein>
<evidence type="ECO:0000259" key="1">
    <source>
        <dbReference type="PROSITE" id="PS51340"/>
    </source>
</evidence>
<dbReference type="InterPro" id="IPR011037">
    <property type="entry name" value="Pyrv_Knase-like_insert_dom_sf"/>
</dbReference>
<dbReference type="Pfam" id="PF03473">
    <property type="entry name" value="MOSC"/>
    <property type="match status" value="1"/>
</dbReference>
<evidence type="ECO:0000313" key="3">
    <source>
        <dbReference type="Proteomes" id="UP000254266"/>
    </source>
</evidence>
<dbReference type="SUPFAM" id="SSF141673">
    <property type="entry name" value="MOSC N-terminal domain-like"/>
    <property type="match status" value="1"/>
</dbReference>
<dbReference type="SUPFAM" id="SSF50800">
    <property type="entry name" value="PK beta-barrel domain-like"/>
    <property type="match status" value="1"/>
</dbReference>
<comment type="caution">
    <text evidence="2">The sequence shown here is derived from an EMBL/GenBank/DDBJ whole genome shotgun (WGS) entry which is preliminary data.</text>
</comment>
<sequence length="264" mass="29724">MTLSQLAIYPIKSTAQVSLDNCKMGAFGLDMDRRWMLINNEGYMLTQRKHPKMCLIKSRFEANQLVITAPGMEQLIIPTQYSGELISATVWDDVCNAHNCGQQAAQWFSHFLGISARLVYFPHEEVRQVDLDYAKQGNKTAFSDGFPYLLISQASLDDLNSRLAAPVDMRRFRPNLVINGTEAFAEDDWKAIRIGDITFNLVKPCSRCVIPSIDPETAKKSAEVVKTLAGYRMRENKIYFGQNLIAEDAGKLEVGMEVEILDTC</sequence>
<dbReference type="PROSITE" id="PS51340">
    <property type="entry name" value="MOSC"/>
    <property type="match status" value="1"/>
</dbReference>
<accession>A0A370D887</accession>
<dbReference type="Pfam" id="PF03476">
    <property type="entry name" value="MOSC_N"/>
    <property type="match status" value="1"/>
</dbReference>
<gene>
    <name evidence="2" type="ORF">DIZ80_17115</name>
</gene>
<organism evidence="2 3">
    <name type="scientific">endosymbiont of Galathealinum brachiosum</name>
    <dbReference type="NCBI Taxonomy" id="2200906"/>
    <lineage>
        <taxon>Bacteria</taxon>
        <taxon>Pseudomonadati</taxon>
        <taxon>Pseudomonadota</taxon>
        <taxon>Gammaproteobacteria</taxon>
        <taxon>sulfur-oxidizing symbionts</taxon>
    </lineage>
</organism>
<dbReference type="PANTHER" id="PTHR14237:SF19">
    <property type="entry name" value="MITOCHONDRIAL AMIDOXIME REDUCING COMPONENT 1"/>
    <property type="match status" value="1"/>
</dbReference>
<proteinExistence type="predicted"/>
<dbReference type="GO" id="GO:0003824">
    <property type="term" value="F:catalytic activity"/>
    <property type="evidence" value="ECO:0007669"/>
    <property type="project" value="InterPro"/>
</dbReference>
<dbReference type="EMBL" id="QFXC01000014">
    <property type="protein sequence ID" value="RDH80820.1"/>
    <property type="molecule type" value="Genomic_DNA"/>
</dbReference>
<evidence type="ECO:0000313" key="2">
    <source>
        <dbReference type="EMBL" id="RDH80820.1"/>
    </source>
</evidence>
<name>A0A370D887_9GAMM</name>
<dbReference type="AlphaFoldDB" id="A0A370D887"/>
<dbReference type="Proteomes" id="UP000254266">
    <property type="component" value="Unassembled WGS sequence"/>
</dbReference>
<dbReference type="InterPro" id="IPR005303">
    <property type="entry name" value="MOCOS_middle"/>
</dbReference>